<dbReference type="RefSeq" id="XP_013758693.1">
    <property type="nucleotide sequence ID" value="XM_013903239.1"/>
</dbReference>
<sequence length="124" mass="13041">MSWQAYVDDQLVAKGNTVSGAILGHDGSIWAKSANFNLTESVAAAGLFTDSSMSVTLAGTKYQVLRKNLDEEVPFILTKKKEGGAVLAKTAQTVIIGVFEGEQQPGNASNDVLNLADYLAGAGY</sequence>
<dbReference type="AlphaFoldDB" id="A0A0L0D6Y1"/>
<dbReference type="Gene3D" id="3.30.450.30">
    <property type="entry name" value="Dynein light chain 2a, cytoplasmic"/>
    <property type="match status" value="1"/>
</dbReference>
<comment type="similarity">
    <text evidence="2 6">Belongs to the profilin family.</text>
</comment>
<keyword evidence="8" id="KW-1185">Reference proteome</keyword>
<keyword evidence="4 6" id="KW-0009">Actin-binding</keyword>
<comment type="subcellular location">
    <subcellularLocation>
        <location evidence="1">Cytoplasm</location>
        <location evidence="1">Cytoskeleton</location>
    </subcellularLocation>
</comment>
<dbReference type="OMA" id="QGQKFML"/>
<gene>
    <name evidence="7" type="ORF">AMSG_04351</name>
</gene>
<evidence type="ECO:0000256" key="3">
    <source>
        <dbReference type="ARBA" id="ARBA00022490"/>
    </source>
</evidence>
<dbReference type="GeneID" id="25563897"/>
<dbReference type="EMBL" id="GL349450">
    <property type="protein sequence ID" value="KNC48122.1"/>
    <property type="molecule type" value="Genomic_DNA"/>
</dbReference>
<dbReference type="OrthoDB" id="421374at2759"/>
<name>A0A0L0D6Y1_THETB</name>
<accession>A0A0L0D6Y1</accession>
<dbReference type="GO" id="GO:0005938">
    <property type="term" value="C:cell cortex"/>
    <property type="evidence" value="ECO:0007669"/>
    <property type="project" value="TreeGrafter"/>
</dbReference>
<keyword evidence="3" id="KW-0963">Cytoplasm</keyword>
<dbReference type="InterPro" id="IPR027310">
    <property type="entry name" value="Profilin_CS"/>
</dbReference>
<evidence type="ECO:0000313" key="8">
    <source>
        <dbReference type="Proteomes" id="UP000054408"/>
    </source>
</evidence>
<dbReference type="InterPro" id="IPR036140">
    <property type="entry name" value="PFN_sf"/>
</dbReference>
<dbReference type="PANTHER" id="PTHR11604">
    <property type="entry name" value="PROFILIN"/>
    <property type="match status" value="1"/>
</dbReference>
<keyword evidence="5" id="KW-0206">Cytoskeleton</keyword>
<dbReference type="GO" id="GO:0005856">
    <property type="term" value="C:cytoskeleton"/>
    <property type="evidence" value="ECO:0007669"/>
    <property type="project" value="UniProtKB-SubCell"/>
</dbReference>
<dbReference type="Pfam" id="PF00235">
    <property type="entry name" value="Profilin"/>
    <property type="match status" value="1"/>
</dbReference>
<reference evidence="7 8" key="1">
    <citation type="submission" date="2010-05" db="EMBL/GenBank/DDBJ databases">
        <title>The Genome Sequence of Thecamonas trahens ATCC 50062.</title>
        <authorList>
            <consortium name="The Broad Institute Genome Sequencing Platform"/>
            <person name="Russ C."/>
            <person name="Cuomo C."/>
            <person name="Shea T."/>
            <person name="Young S.K."/>
            <person name="Zeng Q."/>
            <person name="Koehrsen M."/>
            <person name="Haas B."/>
            <person name="Borodovsky M."/>
            <person name="Guigo R."/>
            <person name="Alvarado L."/>
            <person name="Berlin A."/>
            <person name="Bochicchio J."/>
            <person name="Borenstein D."/>
            <person name="Chapman S."/>
            <person name="Chen Z."/>
            <person name="Freedman E."/>
            <person name="Gellesch M."/>
            <person name="Goldberg J."/>
            <person name="Griggs A."/>
            <person name="Gujja S."/>
            <person name="Heilman E."/>
            <person name="Heiman D."/>
            <person name="Hepburn T."/>
            <person name="Howarth C."/>
            <person name="Jen D."/>
            <person name="Larson L."/>
            <person name="Mehta T."/>
            <person name="Park D."/>
            <person name="Pearson M."/>
            <person name="Roberts A."/>
            <person name="Saif S."/>
            <person name="Shenoy N."/>
            <person name="Sisk P."/>
            <person name="Stolte C."/>
            <person name="Sykes S."/>
            <person name="Thomson T."/>
            <person name="Walk T."/>
            <person name="White J."/>
            <person name="Yandava C."/>
            <person name="Burger G."/>
            <person name="Gray M.W."/>
            <person name="Holland P.W.H."/>
            <person name="King N."/>
            <person name="Lang F.B.F."/>
            <person name="Roger A.J."/>
            <person name="Ruiz-Trillo I."/>
            <person name="Lander E."/>
            <person name="Nusbaum C."/>
        </authorList>
    </citation>
    <scope>NUCLEOTIDE SEQUENCE [LARGE SCALE GENOMIC DNA]</scope>
    <source>
        <strain evidence="7 8">ATCC 50062</strain>
    </source>
</reference>
<dbReference type="PROSITE" id="PS00414">
    <property type="entry name" value="PROFILIN"/>
    <property type="match status" value="1"/>
</dbReference>
<dbReference type="SMART" id="SM00392">
    <property type="entry name" value="PROF"/>
    <property type="match status" value="1"/>
</dbReference>
<evidence type="ECO:0000256" key="4">
    <source>
        <dbReference type="ARBA" id="ARBA00023203"/>
    </source>
</evidence>
<dbReference type="PRINTS" id="PR00392">
    <property type="entry name" value="PROFILIN"/>
</dbReference>
<dbReference type="InterPro" id="IPR005455">
    <property type="entry name" value="PFN_euk"/>
</dbReference>
<proteinExistence type="inferred from homology"/>
<organism evidence="7 8">
    <name type="scientific">Thecamonas trahens ATCC 50062</name>
    <dbReference type="NCBI Taxonomy" id="461836"/>
    <lineage>
        <taxon>Eukaryota</taxon>
        <taxon>Apusozoa</taxon>
        <taxon>Apusomonadida</taxon>
        <taxon>Apusomonadidae</taxon>
        <taxon>Thecamonas</taxon>
    </lineage>
</organism>
<dbReference type="STRING" id="461836.A0A0L0D6Y1"/>
<evidence type="ECO:0000256" key="2">
    <source>
        <dbReference type="ARBA" id="ARBA00010058"/>
    </source>
</evidence>
<evidence type="ECO:0000256" key="5">
    <source>
        <dbReference type="ARBA" id="ARBA00023212"/>
    </source>
</evidence>
<protein>
    <recommendedName>
        <fullName evidence="6">Profilin</fullName>
    </recommendedName>
</protein>
<dbReference type="CDD" id="cd00148">
    <property type="entry name" value="PROF"/>
    <property type="match status" value="1"/>
</dbReference>
<dbReference type="Proteomes" id="UP000054408">
    <property type="component" value="Unassembled WGS sequence"/>
</dbReference>
<dbReference type="SUPFAM" id="SSF55770">
    <property type="entry name" value="Profilin (actin-binding protein)"/>
    <property type="match status" value="1"/>
</dbReference>
<dbReference type="InterPro" id="IPR048278">
    <property type="entry name" value="PFN"/>
</dbReference>
<dbReference type="eggNOG" id="KOG1755">
    <property type="taxonomic scope" value="Eukaryota"/>
</dbReference>
<dbReference type="PANTHER" id="PTHR11604:SF0">
    <property type="entry name" value="PROFILIN"/>
    <property type="match status" value="1"/>
</dbReference>
<dbReference type="PRINTS" id="PR01640">
    <property type="entry name" value="PROFILINPLNT"/>
</dbReference>
<evidence type="ECO:0000256" key="6">
    <source>
        <dbReference type="RuleBase" id="RU003909"/>
    </source>
</evidence>
<evidence type="ECO:0000313" key="7">
    <source>
        <dbReference type="EMBL" id="KNC48122.1"/>
    </source>
</evidence>
<dbReference type="GO" id="GO:0003785">
    <property type="term" value="F:actin monomer binding"/>
    <property type="evidence" value="ECO:0007669"/>
    <property type="project" value="TreeGrafter"/>
</dbReference>
<evidence type="ECO:0000256" key="1">
    <source>
        <dbReference type="ARBA" id="ARBA00004245"/>
    </source>
</evidence>